<protein>
    <submittedName>
        <fullName evidence="2">Uncharacterized protein</fullName>
    </submittedName>
</protein>
<accession>A0A5C5UX01</accession>
<dbReference type="AlphaFoldDB" id="A0A5C5UX01"/>
<reference evidence="2 3" key="1">
    <citation type="submission" date="2019-02" db="EMBL/GenBank/DDBJ databases">
        <title>Deep-cultivation of Planctomycetes and their phenomic and genomic characterization uncovers novel biology.</title>
        <authorList>
            <person name="Wiegand S."/>
            <person name="Jogler M."/>
            <person name="Boedeker C."/>
            <person name="Pinto D."/>
            <person name="Vollmers J."/>
            <person name="Rivas-Marin E."/>
            <person name="Kohn T."/>
            <person name="Peeters S.H."/>
            <person name="Heuer A."/>
            <person name="Rast P."/>
            <person name="Oberbeckmann S."/>
            <person name="Bunk B."/>
            <person name="Jeske O."/>
            <person name="Meyerdierks A."/>
            <person name="Storesund J.E."/>
            <person name="Kallscheuer N."/>
            <person name="Luecker S."/>
            <person name="Lage O.M."/>
            <person name="Pohl T."/>
            <person name="Merkel B.J."/>
            <person name="Hornburger P."/>
            <person name="Mueller R.-W."/>
            <person name="Bruemmer F."/>
            <person name="Labrenz M."/>
            <person name="Spormann A.M."/>
            <person name="Op Den Camp H."/>
            <person name="Overmann J."/>
            <person name="Amann R."/>
            <person name="Jetten M.S.M."/>
            <person name="Mascher T."/>
            <person name="Medema M.H."/>
            <person name="Devos D.P."/>
            <person name="Kaster A.-K."/>
            <person name="Ovreas L."/>
            <person name="Rohde M."/>
            <person name="Galperin M.Y."/>
            <person name="Jogler C."/>
        </authorList>
    </citation>
    <scope>NUCLEOTIDE SEQUENCE [LARGE SCALE GENOMIC DNA]</scope>
    <source>
        <strain evidence="2 3">KOR34</strain>
    </source>
</reference>
<evidence type="ECO:0000313" key="3">
    <source>
        <dbReference type="Proteomes" id="UP000316714"/>
    </source>
</evidence>
<gene>
    <name evidence="2" type="ORF">KOR34_47210</name>
</gene>
<evidence type="ECO:0000313" key="2">
    <source>
        <dbReference type="EMBL" id="TWT30163.1"/>
    </source>
</evidence>
<sequence>MFANWAAARLGLVMEFDGQAFTLRPVAADAEDEPPPQRSGLGSAFLSRRRAKDDPPPGESFANAAELAQQLLARLAALDPPPDLAPVDQPERVHDLAPALLAAYRVQDGGVHIAGCHFEDVPFVRGTTLVEDAAEPTFRHTLHDAAGDEVAAQLADALHLAHTRDLDYHPHAPAPRPAADDAPPTTAVVWAKRVVGHLQFTIGDATLKAPFEGWASTLEPPLVTCPKTGRQTRSLAAVELPGQGKTAIVAAEEIARCEESDRPLLSRDLVDCGATGRRVAPDLCEKCPVSGEWTLKSAFTTCNRCGQRVGRGSQQGGRCEGCRRMRRVRGGDPTLLAILAAHPTLAALGRWRLAETSKVYLLQGSRMLARYLLVLDRQDLSVLRSCRLQPLGGTTDLTPAEKLSLLAS</sequence>
<organism evidence="2 3">
    <name type="scientific">Posidoniimonas corsicana</name>
    <dbReference type="NCBI Taxonomy" id="1938618"/>
    <lineage>
        <taxon>Bacteria</taxon>
        <taxon>Pseudomonadati</taxon>
        <taxon>Planctomycetota</taxon>
        <taxon>Planctomycetia</taxon>
        <taxon>Pirellulales</taxon>
        <taxon>Lacipirellulaceae</taxon>
        <taxon>Posidoniimonas</taxon>
    </lineage>
</organism>
<proteinExistence type="predicted"/>
<comment type="caution">
    <text evidence="2">The sequence shown here is derived from an EMBL/GenBank/DDBJ whole genome shotgun (WGS) entry which is preliminary data.</text>
</comment>
<name>A0A5C5UX01_9BACT</name>
<dbReference type="Proteomes" id="UP000316714">
    <property type="component" value="Unassembled WGS sequence"/>
</dbReference>
<feature type="region of interest" description="Disordered" evidence="1">
    <location>
        <begin position="28"/>
        <end position="59"/>
    </location>
</feature>
<keyword evidence="3" id="KW-1185">Reference proteome</keyword>
<dbReference type="EMBL" id="SIHJ01000005">
    <property type="protein sequence ID" value="TWT30163.1"/>
    <property type="molecule type" value="Genomic_DNA"/>
</dbReference>
<evidence type="ECO:0000256" key="1">
    <source>
        <dbReference type="SAM" id="MobiDB-lite"/>
    </source>
</evidence>